<sequence>ILFLVHTLDGTVTCLEPLVKDLKAKIFGIQCTPEIQWDSIESLANIYVNKIKEAQPKGPYNLTGYSFGATVVIEMALQLEAEGEVVTLLLLDGSHCWLKPVFESIMSRKLEESDDTIGLLVFMKQYMDLDQAQVQADLEDCETRDEKLELVAEIMEEGHPDFDPEELKALARTFLKKL</sequence>
<feature type="non-terminal residue" evidence="2">
    <location>
        <position position="1"/>
    </location>
</feature>
<comment type="caution">
    <text evidence="2">The sequence shown here is derived from an EMBL/GenBank/DDBJ whole genome shotgun (WGS) entry which is preliminary data.</text>
</comment>
<name>A0A8J2KXH7_9HEXA</name>
<evidence type="ECO:0000313" key="3">
    <source>
        <dbReference type="Proteomes" id="UP000708208"/>
    </source>
</evidence>
<keyword evidence="3" id="KW-1185">Reference proteome</keyword>
<dbReference type="AlphaFoldDB" id="A0A8J2KXH7"/>
<gene>
    <name evidence="2" type="ORF">AFUS01_LOCUS35313</name>
</gene>
<organism evidence="2 3">
    <name type="scientific">Allacma fusca</name>
    <dbReference type="NCBI Taxonomy" id="39272"/>
    <lineage>
        <taxon>Eukaryota</taxon>
        <taxon>Metazoa</taxon>
        <taxon>Ecdysozoa</taxon>
        <taxon>Arthropoda</taxon>
        <taxon>Hexapoda</taxon>
        <taxon>Collembola</taxon>
        <taxon>Symphypleona</taxon>
        <taxon>Sminthuridae</taxon>
        <taxon>Allacma</taxon>
    </lineage>
</organism>
<protein>
    <recommendedName>
        <fullName evidence="1">Thioesterase domain-containing protein</fullName>
    </recommendedName>
</protein>
<feature type="non-terminal residue" evidence="2">
    <location>
        <position position="178"/>
    </location>
</feature>
<dbReference type="EMBL" id="CAJVCH010535367">
    <property type="protein sequence ID" value="CAG7825189.1"/>
    <property type="molecule type" value="Genomic_DNA"/>
</dbReference>
<dbReference type="OrthoDB" id="7466061at2759"/>
<proteinExistence type="predicted"/>
<evidence type="ECO:0000259" key="1">
    <source>
        <dbReference type="Pfam" id="PF00975"/>
    </source>
</evidence>
<feature type="domain" description="Thioesterase" evidence="1">
    <location>
        <begin position="1"/>
        <end position="95"/>
    </location>
</feature>
<dbReference type="Pfam" id="PF00975">
    <property type="entry name" value="Thioesterase"/>
    <property type="match status" value="1"/>
</dbReference>
<accession>A0A8J2KXH7</accession>
<dbReference type="InterPro" id="IPR001031">
    <property type="entry name" value="Thioesterase"/>
</dbReference>
<reference evidence="2" key="1">
    <citation type="submission" date="2021-06" db="EMBL/GenBank/DDBJ databases">
        <authorList>
            <person name="Hodson N. C."/>
            <person name="Mongue J. A."/>
            <person name="Jaron S. K."/>
        </authorList>
    </citation>
    <scope>NUCLEOTIDE SEQUENCE</scope>
</reference>
<dbReference type="Proteomes" id="UP000708208">
    <property type="component" value="Unassembled WGS sequence"/>
</dbReference>
<evidence type="ECO:0000313" key="2">
    <source>
        <dbReference type="EMBL" id="CAG7825189.1"/>
    </source>
</evidence>